<dbReference type="Pfam" id="PF23993">
    <property type="entry name" value="DUF7311"/>
    <property type="match status" value="2"/>
</dbReference>
<evidence type="ECO:0000313" key="2">
    <source>
        <dbReference type="EMBL" id="MFC7324719.1"/>
    </source>
</evidence>
<reference evidence="2 3" key="1">
    <citation type="journal article" date="2019" name="Int. J. Syst. Evol. Microbiol.">
        <title>The Global Catalogue of Microorganisms (GCM) 10K type strain sequencing project: providing services to taxonomists for standard genome sequencing and annotation.</title>
        <authorList>
            <consortium name="The Broad Institute Genomics Platform"/>
            <consortium name="The Broad Institute Genome Sequencing Center for Infectious Disease"/>
            <person name="Wu L."/>
            <person name="Ma J."/>
        </authorList>
    </citation>
    <scope>NUCLEOTIDE SEQUENCE [LARGE SCALE GENOMIC DNA]</scope>
    <source>
        <strain evidence="2 3">CGMCC 1.12554</strain>
    </source>
</reference>
<proteinExistence type="predicted"/>
<dbReference type="RefSeq" id="WP_256409857.1">
    <property type="nucleotide sequence ID" value="NZ_JANHDN010000008.1"/>
</dbReference>
<protein>
    <recommendedName>
        <fullName evidence="1">DUF7311 domain-containing protein</fullName>
    </recommendedName>
</protein>
<evidence type="ECO:0000313" key="3">
    <source>
        <dbReference type="Proteomes" id="UP001596545"/>
    </source>
</evidence>
<name>A0ABD6AN10_9EURY</name>
<sequence length="189" mass="18956">MIRVVLTVLVAVALLAAAAPALEDARASTTVERLDTEVDRIERVVGDLTAGSVSVADPALAARTTLTVRVPSGFAAAPVDGVALVETGGVDESGSTTTERGATDAAEAEATATDAAEAAATVDDTEASVALRYRIDGGRERTVQIAPGVADATVAVDGGAIALRPGGESRLVLRLVDDGGPTVRIARIG</sequence>
<feature type="domain" description="DUF7311" evidence="1">
    <location>
        <begin position="111"/>
        <end position="185"/>
    </location>
</feature>
<evidence type="ECO:0000259" key="1">
    <source>
        <dbReference type="Pfam" id="PF23993"/>
    </source>
</evidence>
<dbReference type="EMBL" id="JBHTBL010000006">
    <property type="protein sequence ID" value="MFC7324719.1"/>
    <property type="molecule type" value="Genomic_DNA"/>
</dbReference>
<keyword evidence="3" id="KW-1185">Reference proteome</keyword>
<dbReference type="Proteomes" id="UP001596545">
    <property type="component" value="Unassembled WGS sequence"/>
</dbReference>
<dbReference type="InterPro" id="IPR055735">
    <property type="entry name" value="DUF7311"/>
</dbReference>
<feature type="domain" description="DUF7311" evidence="1">
    <location>
        <begin position="1"/>
        <end position="101"/>
    </location>
</feature>
<accession>A0ABD6AN10</accession>
<comment type="caution">
    <text evidence="2">The sequence shown here is derived from an EMBL/GenBank/DDBJ whole genome shotgun (WGS) entry which is preliminary data.</text>
</comment>
<dbReference type="AlphaFoldDB" id="A0ABD6AN10"/>
<gene>
    <name evidence="2" type="ORF">ACFQMF_09015</name>
</gene>
<organism evidence="2 3">
    <name type="scientific">Halorubrum rutilum</name>
    <dbReference type="NCBI Taxonomy" id="1364933"/>
    <lineage>
        <taxon>Archaea</taxon>
        <taxon>Methanobacteriati</taxon>
        <taxon>Methanobacteriota</taxon>
        <taxon>Stenosarchaea group</taxon>
        <taxon>Halobacteria</taxon>
        <taxon>Halobacteriales</taxon>
        <taxon>Haloferacaceae</taxon>
        <taxon>Halorubrum</taxon>
    </lineage>
</organism>